<dbReference type="EMBL" id="KV020540">
    <property type="protein sequence ID" value="KZV14462.1"/>
    <property type="molecule type" value="Genomic_DNA"/>
</dbReference>
<organism evidence="2 3">
    <name type="scientific">Dorcoceras hygrometricum</name>
    <dbReference type="NCBI Taxonomy" id="472368"/>
    <lineage>
        <taxon>Eukaryota</taxon>
        <taxon>Viridiplantae</taxon>
        <taxon>Streptophyta</taxon>
        <taxon>Embryophyta</taxon>
        <taxon>Tracheophyta</taxon>
        <taxon>Spermatophyta</taxon>
        <taxon>Magnoliopsida</taxon>
        <taxon>eudicotyledons</taxon>
        <taxon>Gunneridae</taxon>
        <taxon>Pentapetalae</taxon>
        <taxon>asterids</taxon>
        <taxon>lamiids</taxon>
        <taxon>Lamiales</taxon>
        <taxon>Gesneriaceae</taxon>
        <taxon>Didymocarpoideae</taxon>
        <taxon>Trichosporeae</taxon>
        <taxon>Loxocarpinae</taxon>
        <taxon>Dorcoceras</taxon>
    </lineage>
</organism>
<evidence type="ECO:0000313" key="3">
    <source>
        <dbReference type="Proteomes" id="UP000250235"/>
    </source>
</evidence>
<reference evidence="2 3" key="1">
    <citation type="journal article" date="2015" name="Proc. Natl. Acad. Sci. U.S.A.">
        <title>The resurrection genome of Boea hygrometrica: A blueprint for survival of dehydration.</title>
        <authorList>
            <person name="Xiao L."/>
            <person name="Yang G."/>
            <person name="Zhang L."/>
            <person name="Yang X."/>
            <person name="Zhao S."/>
            <person name="Ji Z."/>
            <person name="Zhou Q."/>
            <person name="Hu M."/>
            <person name="Wang Y."/>
            <person name="Chen M."/>
            <person name="Xu Y."/>
            <person name="Jin H."/>
            <person name="Xiao X."/>
            <person name="Hu G."/>
            <person name="Bao F."/>
            <person name="Hu Y."/>
            <person name="Wan P."/>
            <person name="Li L."/>
            <person name="Deng X."/>
            <person name="Kuang T."/>
            <person name="Xiang C."/>
            <person name="Zhu J.K."/>
            <person name="Oliver M.J."/>
            <person name="He Y."/>
        </authorList>
    </citation>
    <scope>NUCLEOTIDE SEQUENCE [LARGE SCALE GENOMIC DNA]</scope>
    <source>
        <strain evidence="3">cv. XS01</strain>
    </source>
</reference>
<evidence type="ECO:0000256" key="1">
    <source>
        <dbReference type="SAM" id="MobiDB-lite"/>
    </source>
</evidence>
<proteinExistence type="predicted"/>
<dbReference type="AlphaFoldDB" id="A0A2Z7A6J9"/>
<accession>A0A2Z7A6J9</accession>
<sequence>MRKRKDRWVSAPDCSPLRSHAPRSRSQLHLYIKNNLSEQVWVSNFELICLEKLSGWYKSLEQTWRVRVLARDLLRCNRWSSLSDRVQQS</sequence>
<gene>
    <name evidence="2" type="ORF">F511_42706</name>
</gene>
<protein>
    <submittedName>
        <fullName evidence="2">Uncharacterized protein</fullName>
    </submittedName>
</protein>
<name>A0A2Z7A6J9_9LAMI</name>
<keyword evidence="3" id="KW-1185">Reference proteome</keyword>
<evidence type="ECO:0000313" key="2">
    <source>
        <dbReference type="EMBL" id="KZV14462.1"/>
    </source>
</evidence>
<dbReference type="Proteomes" id="UP000250235">
    <property type="component" value="Unassembled WGS sequence"/>
</dbReference>
<feature type="region of interest" description="Disordered" evidence="1">
    <location>
        <begin position="1"/>
        <end position="22"/>
    </location>
</feature>